<dbReference type="Proteomes" id="UP000006643">
    <property type="component" value="Unassembled WGS sequence"/>
</dbReference>
<dbReference type="InParanoid" id="D0N0L4"/>
<dbReference type="EMBL" id="DS028122">
    <property type="protein sequence ID" value="EEY67177.1"/>
    <property type="molecule type" value="Genomic_DNA"/>
</dbReference>
<sequence>MGNETWRISGITLGMYADLYQATRSTTRRQRERLLLRPLDQDDFVWPTLDTIAAAQLKVGSEDVLNGLEEAVSAFRKIGSVIKDLISRTK</sequence>
<dbReference type="GeneID" id="9479532"/>
<gene>
    <name evidence="1" type="ORF">PITG_04119</name>
</gene>
<evidence type="ECO:0000313" key="1">
    <source>
        <dbReference type="EMBL" id="EEY67177.1"/>
    </source>
</evidence>
<dbReference type="HOGENOM" id="CLU_2445562_0_0_1"/>
<protein>
    <submittedName>
        <fullName evidence="1">Uncharacterized protein</fullName>
    </submittedName>
</protein>
<dbReference type="VEuPathDB" id="FungiDB:PITG_04119"/>
<organism evidence="1 2">
    <name type="scientific">Phytophthora infestans (strain T30-4)</name>
    <name type="common">Potato late blight agent</name>
    <dbReference type="NCBI Taxonomy" id="403677"/>
    <lineage>
        <taxon>Eukaryota</taxon>
        <taxon>Sar</taxon>
        <taxon>Stramenopiles</taxon>
        <taxon>Oomycota</taxon>
        <taxon>Peronosporomycetes</taxon>
        <taxon>Peronosporales</taxon>
        <taxon>Peronosporaceae</taxon>
        <taxon>Phytophthora</taxon>
    </lineage>
</organism>
<proteinExistence type="predicted"/>
<dbReference type="RefSeq" id="XP_002905825.1">
    <property type="nucleotide sequence ID" value="XM_002905779.1"/>
</dbReference>
<accession>D0N0L4</accession>
<reference evidence="2" key="1">
    <citation type="journal article" date="2009" name="Nature">
        <title>Genome sequence and analysis of the Irish potato famine pathogen Phytophthora infestans.</title>
        <authorList>
            <consortium name="The Broad Institute Genome Sequencing Platform"/>
            <person name="Haas B.J."/>
            <person name="Kamoun S."/>
            <person name="Zody M.C."/>
            <person name="Jiang R.H."/>
            <person name="Handsaker R.E."/>
            <person name="Cano L.M."/>
            <person name="Grabherr M."/>
            <person name="Kodira C.D."/>
            <person name="Raffaele S."/>
            <person name="Torto-Alalibo T."/>
            <person name="Bozkurt T.O."/>
            <person name="Ah-Fong A.M."/>
            <person name="Alvarado L."/>
            <person name="Anderson V.L."/>
            <person name="Armstrong M.R."/>
            <person name="Avrova A."/>
            <person name="Baxter L."/>
            <person name="Beynon J."/>
            <person name="Boevink P.C."/>
            <person name="Bollmann S.R."/>
            <person name="Bos J.I."/>
            <person name="Bulone V."/>
            <person name="Cai G."/>
            <person name="Cakir C."/>
            <person name="Carrington J.C."/>
            <person name="Chawner M."/>
            <person name="Conti L."/>
            <person name="Costanzo S."/>
            <person name="Ewan R."/>
            <person name="Fahlgren N."/>
            <person name="Fischbach M.A."/>
            <person name="Fugelstad J."/>
            <person name="Gilroy E.M."/>
            <person name="Gnerre S."/>
            <person name="Green P.J."/>
            <person name="Grenville-Briggs L.J."/>
            <person name="Griffith J."/>
            <person name="Grunwald N.J."/>
            <person name="Horn K."/>
            <person name="Horner N.R."/>
            <person name="Hu C.H."/>
            <person name="Huitema E."/>
            <person name="Jeong D.H."/>
            <person name="Jones A.M."/>
            <person name="Jones J.D."/>
            <person name="Jones R.W."/>
            <person name="Karlsson E.K."/>
            <person name="Kunjeti S.G."/>
            <person name="Lamour K."/>
            <person name="Liu Z."/>
            <person name="Ma L."/>
            <person name="Maclean D."/>
            <person name="Chibucos M.C."/>
            <person name="McDonald H."/>
            <person name="McWalters J."/>
            <person name="Meijer H.J."/>
            <person name="Morgan W."/>
            <person name="Morris P.F."/>
            <person name="Munro C.A."/>
            <person name="O'Neill K."/>
            <person name="Ospina-Giraldo M."/>
            <person name="Pinzon A."/>
            <person name="Pritchard L."/>
            <person name="Ramsahoye B."/>
            <person name="Ren Q."/>
            <person name="Restrepo S."/>
            <person name="Roy S."/>
            <person name="Sadanandom A."/>
            <person name="Savidor A."/>
            <person name="Schornack S."/>
            <person name="Schwartz D.C."/>
            <person name="Schumann U.D."/>
            <person name="Schwessinger B."/>
            <person name="Seyer L."/>
            <person name="Sharpe T."/>
            <person name="Silvar C."/>
            <person name="Song J."/>
            <person name="Studholme D.J."/>
            <person name="Sykes S."/>
            <person name="Thines M."/>
            <person name="van de Vondervoort P.J."/>
            <person name="Phuntumart V."/>
            <person name="Wawra S."/>
            <person name="Weide R."/>
            <person name="Win J."/>
            <person name="Young C."/>
            <person name="Zhou S."/>
            <person name="Fry W."/>
            <person name="Meyers B.C."/>
            <person name="van West P."/>
            <person name="Ristaino J."/>
            <person name="Govers F."/>
            <person name="Birch P.R."/>
            <person name="Whisson S.C."/>
            <person name="Judelson H.S."/>
            <person name="Nusbaum C."/>
        </authorList>
    </citation>
    <scope>NUCLEOTIDE SEQUENCE [LARGE SCALE GENOMIC DNA]</scope>
    <source>
        <strain evidence="2">T30-4</strain>
    </source>
</reference>
<name>D0N0L4_PHYIT</name>
<dbReference type="KEGG" id="pif:PITG_04119"/>
<dbReference type="AlphaFoldDB" id="D0N0L4"/>
<keyword evidence="2" id="KW-1185">Reference proteome</keyword>
<evidence type="ECO:0000313" key="2">
    <source>
        <dbReference type="Proteomes" id="UP000006643"/>
    </source>
</evidence>